<dbReference type="Proteomes" id="UP000078354">
    <property type="component" value="Chromosome"/>
</dbReference>
<organism evidence="2 3">
    <name type="scientific">Pseudomonas silesiensis</name>
    <dbReference type="NCBI Taxonomy" id="1853130"/>
    <lineage>
        <taxon>Bacteria</taxon>
        <taxon>Pseudomonadati</taxon>
        <taxon>Pseudomonadota</taxon>
        <taxon>Gammaproteobacteria</taxon>
        <taxon>Pseudomonadales</taxon>
        <taxon>Pseudomonadaceae</taxon>
        <taxon>Pseudomonas</taxon>
    </lineage>
</organism>
<proteinExistence type="predicted"/>
<protein>
    <submittedName>
        <fullName evidence="2">Uncharacterized protein</fullName>
    </submittedName>
</protein>
<keyword evidence="1" id="KW-1133">Transmembrane helix</keyword>
<name>A0A191YTF5_9PSED</name>
<accession>A0A191YTF5</accession>
<reference evidence="2 3" key="1">
    <citation type="journal article" date="2018" name="Syst. Appl. Microbiol.">
        <title>Pseudomonas silesiensis sp. nov. strain A3T isolated from a biological pesticide sewage treatment plant and analysis of the complete genome sequence.</title>
        <authorList>
            <person name="Kaminski M.A."/>
            <person name="Furmanczyk E.M."/>
            <person name="Sobczak A."/>
            <person name="Dziembowski A."/>
            <person name="Lipinski L."/>
        </authorList>
    </citation>
    <scope>NUCLEOTIDE SEQUENCE [LARGE SCALE GENOMIC DNA]</scope>
    <source>
        <strain evidence="2 3">A3</strain>
    </source>
</reference>
<dbReference type="STRING" id="1853130.PMA3_13820"/>
<feature type="transmembrane region" description="Helical" evidence="1">
    <location>
        <begin position="33"/>
        <end position="50"/>
    </location>
</feature>
<gene>
    <name evidence="2" type="ORF">PMA3_13820</name>
</gene>
<dbReference type="AlphaFoldDB" id="A0A191YTF5"/>
<dbReference type="KEGG" id="psil:PMA3_13820"/>
<keyword evidence="3" id="KW-1185">Reference proteome</keyword>
<evidence type="ECO:0000256" key="1">
    <source>
        <dbReference type="SAM" id="Phobius"/>
    </source>
</evidence>
<keyword evidence="1" id="KW-0812">Transmembrane</keyword>
<sequence length="172" mass="19215">MNDESGHTDYRNRDYPVREDMAYQVKVWRFERWGWYTLVLLVVLALLGLFSRGPLSTRDVQGGDGKVRVQYELFHRNGSTNPMQLSVIGTPDAMVELELSGAMLDGFSIESLQPEPIRAVSAGEGMKLWVQTDAQGRANLHLTLRGDGLGLFHSRIASPGATAVDFDQFIFP</sequence>
<dbReference type="OrthoDB" id="7027300at2"/>
<evidence type="ECO:0000313" key="3">
    <source>
        <dbReference type="Proteomes" id="UP000078354"/>
    </source>
</evidence>
<keyword evidence="1" id="KW-0472">Membrane</keyword>
<dbReference type="EMBL" id="CP014870">
    <property type="protein sequence ID" value="ANJ56160.1"/>
    <property type="molecule type" value="Genomic_DNA"/>
</dbReference>
<dbReference type="RefSeq" id="WP_064677676.1">
    <property type="nucleotide sequence ID" value="NZ_CP014870.1"/>
</dbReference>
<evidence type="ECO:0000313" key="2">
    <source>
        <dbReference type="EMBL" id="ANJ56160.1"/>
    </source>
</evidence>